<organism evidence="2">
    <name type="scientific">Planktothricoides sp. SpSt-374</name>
    <dbReference type="NCBI Taxonomy" id="2282167"/>
    <lineage>
        <taxon>Bacteria</taxon>
        <taxon>Bacillati</taxon>
        <taxon>Cyanobacteriota</taxon>
        <taxon>Cyanophyceae</taxon>
        <taxon>Oscillatoriophycideae</taxon>
        <taxon>Oscillatoriales</taxon>
        <taxon>Oscillatoriaceae</taxon>
        <taxon>Planktothricoides</taxon>
    </lineage>
</organism>
<comment type="caution">
    <text evidence="2">The sequence shown here is derived from an EMBL/GenBank/DDBJ whole genome shotgun (WGS) entry which is preliminary data.</text>
</comment>
<proteinExistence type="predicted"/>
<feature type="region of interest" description="Disordered" evidence="1">
    <location>
        <begin position="38"/>
        <end position="61"/>
    </location>
</feature>
<protein>
    <submittedName>
        <fullName evidence="2">Uncharacterized protein</fullName>
    </submittedName>
</protein>
<name>A0A7C3VFQ6_9CYAN</name>
<accession>A0A7C3VFQ6</accession>
<evidence type="ECO:0000256" key="1">
    <source>
        <dbReference type="SAM" id="MobiDB-lite"/>
    </source>
</evidence>
<dbReference type="AlphaFoldDB" id="A0A7C3VFQ6"/>
<reference evidence="2" key="1">
    <citation type="journal article" date="2020" name="mSystems">
        <title>Genome- and Community-Level Interaction Insights into Carbon Utilization and Element Cycling Functions of Hydrothermarchaeota in Hydrothermal Sediment.</title>
        <authorList>
            <person name="Zhou Z."/>
            <person name="Liu Y."/>
            <person name="Xu W."/>
            <person name="Pan J."/>
            <person name="Luo Z.H."/>
            <person name="Li M."/>
        </authorList>
    </citation>
    <scope>NUCLEOTIDE SEQUENCE [LARGE SCALE GENOMIC DNA]</scope>
    <source>
        <strain evidence="2">SpSt-374</strain>
    </source>
</reference>
<evidence type="ECO:0000313" key="2">
    <source>
        <dbReference type="EMBL" id="HGF99918.1"/>
    </source>
</evidence>
<gene>
    <name evidence="2" type="ORF">ENR15_04440</name>
</gene>
<dbReference type="EMBL" id="DSPX01000043">
    <property type="protein sequence ID" value="HGF99918.1"/>
    <property type="molecule type" value="Genomic_DNA"/>
</dbReference>
<sequence>MPYLLILEFFWLIEWMMTLPPPLQLEFKTELNRIQEENPIPFMTRDKGQMTNDQGQRTNYK</sequence>
<feature type="compositionally biased region" description="Polar residues" evidence="1">
    <location>
        <begin position="49"/>
        <end position="61"/>
    </location>
</feature>